<evidence type="ECO:0000313" key="2">
    <source>
        <dbReference type="Proteomes" id="UP000288805"/>
    </source>
</evidence>
<sequence>MTSLRFLDLSFNGFTSDIPLWLYHIPAIERLDLSVNNFQGKVPSGIENLTSLTRLDLSDDALEGEILPSWEVFAISNF</sequence>
<comment type="caution">
    <text evidence="1">The sequence shown here is derived from an EMBL/GenBank/DDBJ whole genome shotgun (WGS) entry which is preliminary data.</text>
</comment>
<organism evidence="1 2">
    <name type="scientific">Vitis vinifera</name>
    <name type="common">Grape</name>
    <dbReference type="NCBI Taxonomy" id="29760"/>
    <lineage>
        <taxon>Eukaryota</taxon>
        <taxon>Viridiplantae</taxon>
        <taxon>Streptophyta</taxon>
        <taxon>Embryophyta</taxon>
        <taxon>Tracheophyta</taxon>
        <taxon>Spermatophyta</taxon>
        <taxon>Magnoliopsida</taxon>
        <taxon>eudicotyledons</taxon>
        <taxon>Gunneridae</taxon>
        <taxon>Pentapetalae</taxon>
        <taxon>rosids</taxon>
        <taxon>Vitales</taxon>
        <taxon>Vitaceae</taxon>
        <taxon>Viteae</taxon>
        <taxon>Vitis</taxon>
    </lineage>
</organism>
<dbReference type="OrthoDB" id="1289056at2759"/>
<protein>
    <submittedName>
        <fullName evidence="1">Uncharacterized protein</fullName>
    </submittedName>
</protein>
<reference evidence="1 2" key="1">
    <citation type="journal article" date="2018" name="PLoS Genet.">
        <title>Population sequencing reveals clonal diversity and ancestral inbreeding in the grapevine cultivar Chardonnay.</title>
        <authorList>
            <person name="Roach M.J."/>
            <person name="Johnson D.L."/>
            <person name="Bohlmann J."/>
            <person name="van Vuuren H.J."/>
            <person name="Jones S.J."/>
            <person name="Pretorius I.S."/>
            <person name="Schmidt S.A."/>
            <person name="Borneman A.R."/>
        </authorList>
    </citation>
    <scope>NUCLEOTIDE SEQUENCE [LARGE SCALE GENOMIC DNA]</scope>
    <source>
        <strain evidence="2">cv. Chardonnay</strain>
        <tissue evidence="1">Leaf</tissue>
    </source>
</reference>
<dbReference type="Pfam" id="PF13855">
    <property type="entry name" value="LRR_8"/>
    <property type="match status" value="1"/>
</dbReference>
<accession>A0A438I1R2</accession>
<dbReference type="AlphaFoldDB" id="A0A438I1R2"/>
<name>A0A438I1R2_VITVI</name>
<dbReference type="SUPFAM" id="SSF52058">
    <property type="entry name" value="L domain-like"/>
    <property type="match status" value="1"/>
</dbReference>
<dbReference type="PANTHER" id="PTHR48009:SF4">
    <property type="entry name" value="LEUCINE-RICH REPEAT (LRR) FAMILY PROTEIN"/>
    <property type="match status" value="1"/>
</dbReference>
<dbReference type="InterPro" id="IPR032675">
    <property type="entry name" value="LRR_dom_sf"/>
</dbReference>
<proteinExistence type="predicted"/>
<dbReference type="Proteomes" id="UP000288805">
    <property type="component" value="Unassembled WGS sequence"/>
</dbReference>
<dbReference type="EMBL" id="QGNW01000153">
    <property type="protein sequence ID" value="RVW90654.1"/>
    <property type="molecule type" value="Genomic_DNA"/>
</dbReference>
<gene>
    <name evidence="1" type="ORF">CK203_038782</name>
</gene>
<evidence type="ECO:0000313" key="1">
    <source>
        <dbReference type="EMBL" id="RVW90654.1"/>
    </source>
</evidence>
<dbReference type="Gene3D" id="3.80.10.10">
    <property type="entry name" value="Ribonuclease Inhibitor"/>
    <property type="match status" value="1"/>
</dbReference>
<dbReference type="InterPro" id="IPR001611">
    <property type="entry name" value="Leu-rich_rpt"/>
</dbReference>
<dbReference type="InterPro" id="IPR053213">
    <property type="entry name" value="RLP29"/>
</dbReference>
<dbReference type="PANTHER" id="PTHR48009">
    <property type="entry name" value="LEUCINE-RICH REPEAT (LRR) FAMILY PROTEIN"/>
    <property type="match status" value="1"/>
</dbReference>